<dbReference type="OrthoDB" id="1974963at2"/>
<dbReference type="InterPro" id="IPR018062">
    <property type="entry name" value="HTH_AraC-typ_CS"/>
</dbReference>
<dbReference type="PROSITE" id="PS01124">
    <property type="entry name" value="HTH_ARAC_FAMILY_2"/>
    <property type="match status" value="1"/>
</dbReference>
<keyword evidence="3" id="KW-0804">Transcription</keyword>
<accession>A0A172TET8</accession>
<name>A0A172TET8_9BACL</name>
<keyword evidence="4" id="KW-0597">Phosphoprotein</keyword>
<feature type="domain" description="HTH araC/xylS-type" evidence="5">
    <location>
        <begin position="436"/>
        <end position="534"/>
    </location>
</feature>
<organism evidence="7 8">
    <name type="scientific">Paenibacillus swuensis</name>
    <dbReference type="NCBI Taxonomy" id="1178515"/>
    <lineage>
        <taxon>Bacteria</taxon>
        <taxon>Bacillati</taxon>
        <taxon>Bacillota</taxon>
        <taxon>Bacilli</taxon>
        <taxon>Bacillales</taxon>
        <taxon>Paenibacillaceae</taxon>
        <taxon>Paenibacillus</taxon>
    </lineage>
</organism>
<dbReference type="SUPFAM" id="SSF46689">
    <property type="entry name" value="Homeodomain-like"/>
    <property type="match status" value="2"/>
</dbReference>
<dbReference type="RefSeq" id="WP_068603773.1">
    <property type="nucleotide sequence ID" value="NZ_CP011388.1"/>
</dbReference>
<dbReference type="InterPro" id="IPR018060">
    <property type="entry name" value="HTH_AraC"/>
</dbReference>
<evidence type="ECO:0000259" key="5">
    <source>
        <dbReference type="PROSITE" id="PS01124"/>
    </source>
</evidence>
<evidence type="ECO:0000256" key="1">
    <source>
        <dbReference type="ARBA" id="ARBA00023015"/>
    </source>
</evidence>
<dbReference type="GO" id="GO:0043565">
    <property type="term" value="F:sequence-specific DNA binding"/>
    <property type="evidence" value="ECO:0007669"/>
    <property type="project" value="InterPro"/>
</dbReference>
<dbReference type="PATRIC" id="fig|1178515.4.peg.374"/>
<evidence type="ECO:0000259" key="6">
    <source>
        <dbReference type="PROSITE" id="PS50110"/>
    </source>
</evidence>
<dbReference type="PROSITE" id="PS50110">
    <property type="entry name" value="RESPONSE_REGULATORY"/>
    <property type="match status" value="1"/>
</dbReference>
<reference evidence="7 8" key="1">
    <citation type="submission" date="2015-01" db="EMBL/GenBank/DDBJ databases">
        <title>Paenibacillus swuensis/DY6/whole genome sequencing.</title>
        <authorList>
            <person name="Kim M.K."/>
            <person name="Srinivasan S."/>
            <person name="Lee J.-J."/>
        </authorList>
    </citation>
    <scope>NUCLEOTIDE SEQUENCE [LARGE SCALE GENOMIC DNA]</scope>
    <source>
        <strain evidence="7 8">DY6</strain>
    </source>
</reference>
<feature type="modified residue" description="4-aspartylphosphate" evidence="4">
    <location>
        <position position="54"/>
    </location>
</feature>
<dbReference type="Pfam" id="PF12833">
    <property type="entry name" value="HTH_18"/>
    <property type="match status" value="1"/>
</dbReference>
<dbReference type="Proteomes" id="UP000076927">
    <property type="component" value="Chromosome"/>
</dbReference>
<sequence>MNVLIVDDEIYAVKGLRSGVRWDVIGVNQVFEAYHTAMAQDVLTQDPVDIMICDIEMPGGSGLDLMAWVDAQGLALETIVLTCHSEFSYAQKALQLGGCDYMLKPVVYTELEMALMKAMEKAEERKRMSQSDEEYREIAERWNSHKPLLIERFWQDVLERRTARNMEAMKDSLLRYGITLDVNLISKVRLVFISVEGWEKPLNDWDEDILEFAVLKAAEEMILEQMPGHAVKDPRGNVMLILYAGECEPESVLTEQLCSEWIAACKAYFYCKVSCYVGNTVPLAEILTSYLGLRDMEYRNVTRTNEVIFYETGAPVTSEEVESGGHHKQLEWADLVEEGDVHAIMHQLDVKLSEGDGQRMTVETLTMLYHALLQAVYYVLQRKGFSAQLLYEKGMSSDPHAVTRSVPQFKRWAEEFIQAASSLWSAPVPAESPVVLKLKAYIAAHLSEELSREELAAHVYLNPAYLSRLFRKETGEVLTDYILQQKMHRAASLLTETDQSISEVAAALGYGNFSYFARLFRKVYGHNPHDYRKARRKRGLQ</sequence>
<dbReference type="GO" id="GO:0003700">
    <property type="term" value="F:DNA-binding transcription factor activity"/>
    <property type="evidence" value="ECO:0007669"/>
    <property type="project" value="InterPro"/>
</dbReference>
<evidence type="ECO:0008006" key="9">
    <source>
        <dbReference type="Google" id="ProtNLM"/>
    </source>
</evidence>
<gene>
    <name evidence="7" type="ORF">SY83_01980</name>
</gene>
<dbReference type="InterPro" id="IPR011006">
    <property type="entry name" value="CheY-like_superfamily"/>
</dbReference>
<evidence type="ECO:0000313" key="7">
    <source>
        <dbReference type="EMBL" id="ANE45303.1"/>
    </source>
</evidence>
<evidence type="ECO:0000256" key="2">
    <source>
        <dbReference type="ARBA" id="ARBA00023125"/>
    </source>
</evidence>
<dbReference type="STRING" id="1178515.SY83_01980"/>
<dbReference type="PRINTS" id="PR00032">
    <property type="entry name" value="HTHARAC"/>
</dbReference>
<dbReference type="GO" id="GO:0000160">
    <property type="term" value="P:phosphorelay signal transduction system"/>
    <property type="evidence" value="ECO:0007669"/>
    <property type="project" value="InterPro"/>
</dbReference>
<protein>
    <recommendedName>
        <fullName evidence="9">AraC family transcriptional regulator</fullName>
    </recommendedName>
</protein>
<evidence type="ECO:0000256" key="4">
    <source>
        <dbReference type="PROSITE-ProRule" id="PRU00169"/>
    </source>
</evidence>
<dbReference type="PANTHER" id="PTHR43280:SF10">
    <property type="entry name" value="REGULATORY PROTEIN POCR"/>
    <property type="match status" value="1"/>
</dbReference>
<dbReference type="InterPro" id="IPR009057">
    <property type="entry name" value="Homeodomain-like_sf"/>
</dbReference>
<dbReference type="KEGG" id="pswu:SY83_01980"/>
<dbReference type="Gene3D" id="3.40.50.2300">
    <property type="match status" value="1"/>
</dbReference>
<proteinExistence type="predicted"/>
<dbReference type="InterPro" id="IPR020449">
    <property type="entry name" value="Tscrpt_reg_AraC-type_HTH"/>
</dbReference>
<dbReference type="PANTHER" id="PTHR43280">
    <property type="entry name" value="ARAC-FAMILY TRANSCRIPTIONAL REGULATOR"/>
    <property type="match status" value="1"/>
</dbReference>
<dbReference type="Gene3D" id="1.10.10.60">
    <property type="entry name" value="Homeodomain-like"/>
    <property type="match status" value="2"/>
</dbReference>
<dbReference type="SMART" id="SM00342">
    <property type="entry name" value="HTH_ARAC"/>
    <property type="match status" value="1"/>
</dbReference>
<evidence type="ECO:0000256" key="3">
    <source>
        <dbReference type="ARBA" id="ARBA00023163"/>
    </source>
</evidence>
<dbReference type="AlphaFoldDB" id="A0A172TET8"/>
<dbReference type="Pfam" id="PF00072">
    <property type="entry name" value="Response_reg"/>
    <property type="match status" value="1"/>
</dbReference>
<dbReference type="SMART" id="SM00448">
    <property type="entry name" value="REC"/>
    <property type="match status" value="1"/>
</dbReference>
<dbReference type="SUPFAM" id="SSF52172">
    <property type="entry name" value="CheY-like"/>
    <property type="match status" value="1"/>
</dbReference>
<keyword evidence="2" id="KW-0238">DNA-binding</keyword>
<dbReference type="PROSITE" id="PS00041">
    <property type="entry name" value="HTH_ARAC_FAMILY_1"/>
    <property type="match status" value="1"/>
</dbReference>
<feature type="domain" description="Response regulatory" evidence="6">
    <location>
        <begin position="2"/>
        <end position="119"/>
    </location>
</feature>
<dbReference type="CDD" id="cd17536">
    <property type="entry name" value="REC_YesN-like"/>
    <property type="match status" value="1"/>
</dbReference>
<dbReference type="EMBL" id="CP011388">
    <property type="protein sequence ID" value="ANE45303.1"/>
    <property type="molecule type" value="Genomic_DNA"/>
</dbReference>
<evidence type="ECO:0000313" key="8">
    <source>
        <dbReference type="Proteomes" id="UP000076927"/>
    </source>
</evidence>
<keyword evidence="8" id="KW-1185">Reference proteome</keyword>
<keyword evidence="1" id="KW-0805">Transcription regulation</keyword>
<dbReference type="InterPro" id="IPR001789">
    <property type="entry name" value="Sig_transdc_resp-reg_receiver"/>
</dbReference>